<accession>A0A2N5ZDF7</accession>
<dbReference type="InterPro" id="IPR019734">
    <property type="entry name" value="TPR_rpt"/>
</dbReference>
<feature type="repeat" description="TPR" evidence="1">
    <location>
        <begin position="243"/>
        <end position="276"/>
    </location>
</feature>
<dbReference type="PROSITE" id="PS50005">
    <property type="entry name" value="TPR"/>
    <property type="match status" value="2"/>
</dbReference>
<evidence type="ECO:0000313" key="2">
    <source>
        <dbReference type="EMBL" id="PLX16697.1"/>
    </source>
</evidence>
<keyword evidence="1" id="KW-0802">TPR repeat</keyword>
<gene>
    <name evidence="2" type="ORF">C0601_09475</name>
</gene>
<sequence length="329" mass="39244">MRKIFFIMVLFSILLTIDAETFILKNGTLITGEIKDYFPEKEFYTVNIMGKDKMVDKIIDIKKENVEAIMIRQVLTGQNGNEFRNFKFQFFLKKPSSDWFFIENPSDTKPILTVAQKTDFDDSTPKARIFIYGPYPELTPDMVAHDDDLKKFARDFFIKNFRMYIGYEDGVEYINNRKYFWRIANNFVFDSSQREIKMKYKQILCLNAHYVYVIDYCNDEKKFSRETGLLEQVMQSFKFQSDENIYLQISNMFYYQKEYKKAMEFLKRAVDLEPHRGDLYQKMGDIYGRLGLMKDAFKSFKKALRNGADKTLIQFELDNLEEEFYNGVN</sequence>
<name>A0A2N5ZDF7_MUIH1</name>
<dbReference type="SMART" id="SM00028">
    <property type="entry name" value="TPR"/>
    <property type="match status" value="2"/>
</dbReference>
<reference evidence="2 3" key="1">
    <citation type="submission" date="2017-11" db="EMBL/GenBank/DDBJ databases">
        <title>Genome-resolved metagenomics identifies genetic mobility, metabolic interactions, and unexpected diversity in perchlorate-reducing communities.</title>
        <authorList>
            <person name="Barnum T.P."/>
            <person name="Figueroa I.A."/>
            <person name="Carlstrom C.I."/>
            <person name="Lucas L.N."/>
            <person name="Engelbrektson A.L."/>
            <person name="Coates J.D."/>
        </authorList>
    </citation>
    <scope>NUCLEOTIDE SEQUENCE [LARGE SCALE GENOMIC DNA]</scope>
    <source>
        <strain evidence="2">BM706</strain>
    </source>
</reference>
<dbReference type="SUPFAM" id="SSF48452">
    <property type="entry name" value="TPR-like"/>
    <property type="match status" value="1"/>
</dbReference>
<protein>
    <submittedName>
        <fullName evidence="2">Uncharacterized protein</fullName>
    </submittedName>
</protein>
<evidence type="ECO:0000256" key="1">
    <source>
        <dbReference type="PROSITE-ProRule" id="PRU00339"/>
    </source>
</evidence>
<dbReference type="Pfam" id="PF13181">
    <property type="entry name" value="TPR_8"/>
    <property type="match status" value="2"/>
</dbReference>
<dbReference type="InterPro" id="IPR011990">
    <property type="entry name" value="TPR-like_helical_dom_sf"/>
</dbReference>
<dbReference type="EMBL" id="PKTG01000107">
    <property type="protein sequence ID" value="PLX16697.1"/>
    <property type="molecule type" value="Genomic_DNA"/>
</dbReference>
<proteinExistence type="predicted"/>
<comment type="caution">
    <text evidence="2">The sequence shown here is derived from an EMBL/GenBank/DDBJ whole genome shotgun (WGS) entry which is preliminary data.</text>
</comment>
<evidence type="ECO:0000313" key="3">
    <source>
        <dbReference type="Proteomes" id="UP000234857"/>
    </source>
</evidence>
<dbReference type="AlphaFoldDB" id="A0A2N5ZDF7"/>
<organism evidence="2 3">
    <name type="scientific">Muiribacterium halophilum</name>
    <dbReference type="NCBI Taxonomy" id="2053465"/>
    <lineage>
        <taxon>Bacteria</taxon>
        <taxon>Candidatus Muiribacteriota</taxon>
        <taxon>Candidatus Muiribacteriia</taxon>
        <taxon>Candidatus Muiribacteriales</taxon>
        <taxon>Candidatus Muiribacteriaceae</taxon>
        <taxon>Candidatus Muiribacterium</taxon>
    </lineage>
</organism>
<dbReference type="Proteomes" id="UP000234857">
    <property type="component" value="Unassembled WGS sequence"/>
</dbReference>
<feature type="repeat" description="TPR" evidence="1">
    <location>
        <begin position="277"/>
        <end position="310"/>
    </location>
</feature>
<dbReference type="Gene3D" id="1.25.40.10">
    <property type="entry name" value="Tetratricopeptide repeat domain"/>
    <property type="match status" value="1"/>
</dbReference>